<dbReference type="SUPFAM" id="SSF55729">
    <property type="entry name" value="Acyl-CoA N-acyltransferases (Nat)"/>
    <property type="match status" value="1"/>
</dbReference>
<name>A0A2W4U3W4_9CYAN</name>
<gene>
    <name evidence="2" type="ORF">DCF25_13335</name>
</gene>
<evidence type="ECO:0000313" key="3">
    <source>
        <dbReference type="Proteomes" id="UP000249354"/>
    </source>
</evidence>
<dbReference type="InterPro" id="IPR000182">
    <property type="entry name" value="GNAT_dom"/>
</dbReference>
<dbReference type="Proteomes" id="UP000249354">
    <property type="component" value="Unassembled WGS sequence"/>
</dbReference>
<reference evidence="3" key="1">
    <citation type="submission" date="2018-04" db="EMBL/GenBank/DDBJ databases">
        <authorList>
            <person name="Cornet L."/>
        </authorList>
    </citation>
    <scope>NUCLEOTIDE SEQUENCE [LARGE SCALE GENOMIC DNA]</scope>
</reference>
<accession>A0A2W4U3W4</accession>
<sequence>MSNVRDLWALTLETKRLVLRPQRPDDYERWYEGFAKRWPAMNAYDSGWQEMSACTREWFVTLCEHHQKIAVEDKIYVLGIFSKQGKKHLGNVDISTICRQNNQWAVLGYGIHNHAWRQGFGKESVRAGLIAGFERLKYQRIEAHINLDNQASVALAKSVGMTEECIRRGFVYENKEWTDRRVYVARSSDFGVAAKVPSGEAICLRSGSEMT</sequence>
<organism evidence="2 3">
    <name type="scientific">Leptolyngbya foveolarum</name>
    <dbReference type="NCBI Taxonomy" id="47253"/>
    <lineage>
        <taxon>Bacteria</taxon>
        <taxon>Bacillati</taxon>
        <taxon>Cyanobacteriota</taxon>
        <taxon>Cyanophyceae</taxon>
        <taxon>Leptolyngbyales</taxon>
        <taxon>Leptolyngbyaceae</taxon>
        <taxon>Leptolyngbya group</taxon>
        <taxon>Leptolyngbya</taxon>
    </lineage>
</organism>
<reference evidence="2 3" key="2">
    <citation type="submission" date="2018-06" db="EMBL/GenBank/DDBJ databases">
        <title>Metagenomic assembly of (sub)arctic Cyanobacteria and their associated microbiome from non-axenic cultures.</title>
        <authorList>
            <person name="Baurain D."/>
        </authorList>
    </citation>
    <scope>NUCLEOTIDE SEQUENCE [LARGE SCALE GENOMIC DNA]</scope>
    <source>
        <strain evidence="2">ULC129bin1</strain>
    </source>
</reference>
<dbReference type="GO" id="GO:0016747">
    <property type="term" value="F:acyltransferase activity, transferring groups other than amino-acyl groups"/>
    <property type="evidence" value="ECO:0007669"/>
    <property type="project" value="InterPro"/>
</dbReference>
<evidence type="ECO:0000259" key="1">
    <source>
        <dbReference type="PROSITE" id="PS51186"/>
    </source>
</evidence>
<evidence type="ECO:0000313" key="2">
    <source>
        <dbReference type="EMBL" id="PZO15643.1"/>
    </source>
</evidence>
<dbReference type="AlphaFoldDB" id="A0A2W4U3W4"/>
<dbReference type="Pfam" id="PF13302">
    <property type="entry name" value="Acetyltransf_3"/>
    <property type="match status" value="1"/>
</dbReference>
<dbReference type="InterPro" id="IPR016181">
    <property type="entry name" value="Acyl_CoA_acyltransferase"/>
</dbReference>
<dbReference type="PROSITE" id="PS51186">
    <property type="entry name" value="GNAT"/>
    <property type="match status" value="1"/>
</dbReference>
<dbReference type="EMBL" id="QBMC01000090">
    <property type="protein sequence ID" value="PZO15643.1"/>
    <property type="molecule type" value="Genomic_DNA"/>
</dbReference>
<dbReference type="PANTHER" id="PTHR43792">
    <property type="entry name" value="GNAT FAMILY, PUTATIVE (AFU_ORTHOLOGUE AFUA_3G00765)-RELATED-RELATED"/>
    <property type="match status" value="1"/>
</dbReference>
<comment type="caution">
    <text evidence="2">The sequence shown here is derived from an EMBL/GenBank/DDBJ whole genome shotgun (WGS) entry which is preliminary data.</text>
</comment>
<dbReference type="InterPro" id="IPR051531">
    <property type="entry name" value="N-acetyltransferase"/>
</dbReference>
<dbReference type="Gene3D" id="3.40.630.30">
    <property type="match status" value="1"/>
</dbReference>
<protein>
    <submittedName>
        <fullName evidence="2">GNAT family N-acetyltransferase</fullName>
    </submittedName>
</protein>
<proteinExistence type="predicted"/>
<keyword evidence="2" id="KW-0808">Transferase</keyword>
<feature type="domain" description="N-acetyltransferase" evidence="1">
    <location>
        <begin position="17"/>
        <end position="178"/>
    </location>
</feature>